<comment type="cofactor">
    <cofactor evidence="1 12">
        <name>[4Fe-4S] cluster</name>
        <dbReference type="ChEBI" id="CHEBI:49883"/>
    </cofactor>
</comment>
<dbReference type="InterPro" id="IPR051318">
    <property type="entry name" value="Fe-S_L-Ser"/>
</dbReference>
<comment type="catalytic activity">
    <reaction evidence="10 11 12">
        <text>L-serine = pyruvate + NH4(+)</text>
        <dbReference type="Rhea" id="RHEA:19169"/>
        <dbReference type="ChEBI" id="CHEBI:15361"/>
        <dbReference type="ChEBI" id="CHEBI:28938"/>
        <dbReference type="ChEBI" id="CHEBI:33384"/>
        <dbReference type="EC" id="4.3.1.17"/>
    </reaction>
</comment>
<dbReference type="KEGG" id="hprf:HLPR_06600"/>
<name>A0AAU9E1I2_9FIRM</name>
<evidence type="ECO:0000256" key="6">
    <source>
        <dbReference type="ARBA" id="ARBA00022723"/>
    </source>
</evidence>
<organism evidence="14 15">
    <name type="scientific">Helicovermis profundi</name>
    <dbReference type="NCBI Taxonomy" id="3065157"/>
    <lineage>
        <taxon>Bacteria</taxon>
        <taxon>Bacillati</taxon>
        <taxon>Bacillota</taxon>
        <taxon>Clostridia</taxon>
        <taxon>Helicovermis</taxon>
    </lineage>
</organism>
<evidence type="ECO:0000256" key="8">
    <source>
        <dbReference type="ARBA" id="ARBA00023014"/>
    </source>
</evidence>
<dbReference type="PROSITE" id="PS51671">
    <property type="entry name" value="ACT"/>
    <property type="match status" value="1"/>
</dbReference>
<dbReference type="GO" id="GO:0051539">
    <property type="term" value="F:4 iron, 4 sulfur cluster binding"/>
    <property type="evidence" value="ECO:0007669"/>
    <property type="project" value="UniProtKB-UniRule"/>
</dbReference>
<evidence type="ECO:0000256" key="9">
    <source>
        <dbReference type="ARBA" id="ARBA00023239"/>
    </source>
</evidence>
<keyword evidence="6 11" id="KW-0479">Metal-binding</keyword>
<evidence type="ECO:0000256" key="3">
    <source>
        <dbReference type="ARBA" id="ARBA00008636"/>
    </source>
</evidence>
<comment type="similarity">
    <text evidence="3 11 12">Belongs to the iron-sulfur dependent L-serine dehydratase family.</text>
</comment>
<dbReference type="GO" id="GO:0046872">
    <property type="term" value="F:metal ion binding"/>
    <property type="evidence" value="ECO:0007669"/>
    <property type="project" value="UniProtKB-UniRule"/>
</dbReference>
<dbReference type="PANTHER" id="PTHR30182:SF12">
    <property type="entry name" value="L-SERINE DEHYDRATASE, BETA CHAIN-RELATED"/>
    <property type="match status" value="1"/>
</dbReference>
<keyword evidence="9 11" id="KW-0456">Lyase</keyword>
<protein>
    <recommendedName>
        <fullName evidence="11">L-serine deaminase</fullName>
    </recommendedName>
</protein>
<dbReference type="SUPFAM" id="SSF143548">
    <property type="entry name" value="Serine metabolism enzymes domain"/>
    <property type="match status" value="1"/>
</dbReference>
<dbReference type="SUPFAM" id="SSF55021">
    <property type="entry name" value="ACT-like"/>
    <property type="match status" value="1"/>
</dbReference>
<dbReference type="Pfam" id="PF03315">
    <property type="entry name" value="SDH_beta"/>
    <property type="match status" value="1"/>
</dbReference>
<dbReference type="InterPro" id="IPR005131">
    <property type="entry name" value="Ser_deHydtase_bsu"/>
</dbReference>
<dbReference type="Gene3D" id="3.30.70.260">
    <property type="match status" value="1"/>
</dbReference>
<dbReference type="PIRSF" id="PIRSF036692">
    <property type="entry name" value="SDH_B"/>
    <property type="match status" value="1"/>
</dbReference>
<keyword evidence="5 11" id="KW-0004">4Fe-4S</keyword>
<dbReference type="InterPro" id="IPR045865">
    <property type="entry name" value="ACT-like_dom_sf"/>
</dbReference>
<evidence type="ECO:0000256" key="7">
    <source>
        <dbReference type="ARBA" id="ARBA00023004"/>
    </source>
</evidence>
<dbReference type="NCBIfam" id="TIGR00719">
    <property type="entry name" value="sda_beta"/>
    <property type="match status" value="1"/>
</dbReference>
<reference evidence="14 15" key="1">
    <citation type="submission" date="2023-08" db="EMBL/GenBank/DDBJ databases">
        <title>Helicovermis profunda gen. nov., sp. nov., a novel mesophilic, fermentative bacterium within the Bacillota from a deep-sea hydrothermal vent chimney.</title>
        <authorList>
            <person name="Miyazaki U."/>
            <person name="Mizutani D."/>
            <person name="Hashimoto Y."/>
            <person name="Tame A."/>
            <person name="Sawayama S."/>
            <person name="Miyazaki J."/>
            <person name="Takai K."/>
            <person name="Nakagawa S."/>
        </authorList>
    </citation>
    <scope>NUCLEOTIDE SEQUENCE [LARGE SCALE GENOMIC DNA]</scope>
    <source>
        <strain evidence="14 15">S502</strain>
    </source>
</reference>
<evidence type="ECO:0000256" key="12">
    <source>
        <dbReference type="RuleBase" id="RU366059"/>
    </source>
</evidence>
<keyword evidence="8 11" id="KW-0411">Iron-sulfur</keyword>
<evidence type="ECO:0000313" key="15">
    <source>
        <dbReference type="Proteomes" id="UP001321786"/>
    </source>
</evidence>
<accession>A0AAU9E1I2</accession>
<evidence type="ECO:0000256" key="4">
    <source>
        <dbReference type="ARBA" id="ARBA00022432"/>
    </source>
</evidence>
<dbReference type="InterPro" id="IPR029009">
    <property type="entry name" value="ASB_dom_sf"/>
</dbReference>
<evidence type="ECO:0000313" key="14">
    <source>
        <dbReference type="EMBL" id="BEP28329.1"/>
    </source>
</evidence>
<comment type="pathway">
    <text evidence="2 11">Carbohydrate biosynthesis; gluconeogenesis.</text>
</comment>
<dbReference type="InterPro" id="IPR002912">
    <property type="entry name" value="ACT_dom"/>
</dbReference>
<keyword evidence="4 11" id="KW-0312">Gluconeogenesis</keyword>
<dbReference type="GO" id="GO:0006094">
    <property type="term" value="P:gluconeogenesis"/>
    <property type="evidence" value="ECO:0007669"/>
    <property type="project" value="UniProtKB-UniRule"/>
</dbReference>
<keyword evidence="15" id="KW-1185">Reference proteome</keyword>
<evidence type="ECO:0000256" key="11">
    <source>
        <dbReference type="PIRNR" id="PIRNR036692"/>
    </source>
</evidence>
<evidence type="ECO:0000256" key="2">
    <source>
        <dbReference type="ARBA" id="ARBA00004742"/>
    </source>
</evidence>
<feature type="domain" description="ACT" evidence="13">
    <location>
        <begin position="149"/>
        <end position="220"/>
    </location>
</feature>
<evidence type="ECO:0000256" key="5">
    <source>
        <dbReference type="ARBA" id="ARBA00022485"/>
    </source>
</evidence>
<dbReference type="AlphaFoldDB" id="A0AAU9E1I2"/>
<evidence type="ECO:0000256" key="10">
    <source>
        <dbReference type="ARBA" id="ARBA00049406"/>
    </source>
</evidence>
<evidence type="ECO:0000256" key="1">
    <source>
        <dbReference type="ARBA" id="ARBA00001966"/>
    </source>
</evidence>
<dbReference type="GO" id="GO:0003941">
    <property type="term" value="F:L-serine ammonia-lyase activity"/>
    <property type="evidence" value="ECO:0007669"/>
    <property type="project" value="UniProtKB-UniRule"/>
</dbReference>
<proteinExistence type="inferred from homology"/>
<keyword evidence="7 11" id="KW-0408">Iron</keyword>
<dbReference type="RefSeq" id="WP_338536654.1">
    <property type="nucleotide sequence ID" value="NZ_AP028654.1"/>
</dbReference>
<dbReference type="Proteomes" id="UP001321786">
    <property type="component" value="Chromosome"/>
</dbReference>
<dbReference type="Gene3D" id="3.30.1330.90">
    <property type="entry name" value="D-3-phosphoglycerate dehydrogenase, domain 3"/>
    <property type="match status" value="1"/>
</dbReference>
<dbReference type="PANTHER" id="PTHR30182">
    <property type="entry name" value="L-SERINE DEHYDRATASE"/>
    <property type="match status" value="1"/>
</dbReference>
<sequence length="220" mass="24075">MSNYSAFDVVGPIMIGPSSSHTAGASRIGYTAYKLVKSSIKNVEFVLHGSFARTYRGHGTDKAILAGVLGIREYDEKLRDSFQIAKDQGVKFLFSEDDLGDVHPNTVKIKVEEISGAKFELVGSSIGGGSIKIIEINGIGVSIKGEYPAIIVSHKSRKGMIAGFTKILTDHGLDILFMSFYKEEDEKAGLMVIEVDKKIQNEVVDEIKRSIEGIIELYLI</sequence>
<dbReference type="InterPro" id="IPR004643">
    <property type="entry name" value="Fe-S_L-Ser_bsu"/>
</dbReference>
<gene>
    <name evidence="14" type="primary">sdaAB</name>
    <name evidence="14" type="ORF">HLPR_06600</name>
</gene>
<dbReference type="EMBL" id="AP028654">
    <property type="protein sequence ID" value="BEP28329.1"/>
    <property type="molecule type" value="Genomic_DNA"/>
</dbReference>
<evidence type="ECO:0000259" key="13">
    <source>
        <dbReference type="PROSITE" id="PS51671"/>
    </source>
</evidence>